<evidence type="ECO:0000313" key="11">
    <source>
        <dbReference type="Proteomes" id="UP000677054"/>
    </source>
</evidence>
<protein>
    <recommendedName>
        <fullName evidence="8">Oligomycin sensitivity conferral protein</fullName>
    </recommendedName>
</protein>
<dbReference type="NCBIfam" id="TIGR01145">
    <property type="entry name" value="ATP_synt_delta"/>
    <property type="match status" value="1"/>
</dbReference>
<accession>A0A7R9AJZ5</accession>
<organism evidence="10">
    <name type="scientific">Darwinula stevensoni</name>
    <dbReference type="NCBI Taxonomy" id="69355"/>
    <lineage>
        <taxon>Eukaryota</taxon>
        <taxon>Metazoa</taxon>
        <taxon>Ecdysozoa</taxon>
        <taxon>Arthropoda</taxon>
        <taxon>Crustacea</taxon>
        <taxon>Oligostraca</taxon>
        <taxon>Ostracoda</taxon>
        <taxon>Podocopa</taxon>
        <taxon>Podocopida</taxon>
        <taxon>Darwinulocopina</taxon>
        <taxon>Darwinuloidea</taxon>
        <taxon>Darwinulidae</taxon>
        <taxon>Darwinula</taxon>
    </lineage>
</organism>
<feature type="non-terminal residue" evidence="10">
    <location>
        <position position="1"/>
    </location>
</feature>
<comment type="similarity">
    <text evidence="2">Belongs to the ATPase delta chain family.</text>
</comment>
<sequence>MHSQIEQTRHQLKEEATRRREELERAAQLSAEEIRVKAQAEYDRILMQARTDAALEITKARETLRDSVAVLAVKGAEQILRREVNPSVHKRSTVARPYAEAIFSVAQTSGSSLADWDHWMQKLALATKVPVLMSLLNNPASDTSKLQGVLSSVATSPNATADHVVTLLLKNRRANLLPEIAEQFSEFRAKAESVSEAKIFSPYPVVAGQLQQLLQLLEEKFGRKLRP</sequence>
<evidence type="ECO:0000256" key="6">
    <source>
        <dbReference type="ARBA" id="ARBA00023136"/>
    </source>
</evidence>
<keyword evidence="7" id="KW-0066">ATP synthesis</keyword>
<evidence type="ECO:0000313" key="10">
    <source>
        <dbReference type="EMBL" id="CAD7255452.1"/>
    </source>
</evidence>
<comment type="subcellular location">
    <subcellularLocation>
        <location evidence="1">Cell membrane</location>
    </subcellularLocation>
</comment>
<evidence type="ECO:0000256" key="8">
    <source>
        <dbReference type="ARBA" id="ARBA00033369"/>
    </source>
</evidence>
<dbReference type="CDD" id="cd06503">
    <property type="entry name" value="ATP-synt_Fo_b"/>
    <property type="match status" value="1"/>
</dbReference>
<dbReference type="GO" id="GO:0005886">
    <property type="term" value="C:plasma membrane"/>
    <property type="evidence" value="ECO:0007669"/>
    <property type="project" value="UniProtKB-SubCell"/>
</dbReference>
<dbReference type="InterPro" id="IPR028987">
    <property type="entry name" value="ATP_synth_B-like_membr_sf"/>
</dbReference>
<dbReference type="Pfam" id="PF00213">
    <property type="entry name" value="OSCP"/>
    <property type="match status" value="1"/>
</dbReference>
<keyword evidence="11" id="KW-1185">Reference proteome</keyword>
<evidence type="ECO:0000256" key="3">
    <source>
        <dbReference type="ARBA" id="ARBA00022448"/>
    </source>
</evidence>
<name>A0A7R9AJZ5_9CRUS</name>
<keyword evidence="9" id="KW-0175">Coiled coil</keyword>
<evidence type="ECO:0000256" key="9">
    <source>
        <dbReference type="SAM" id="Coils"/>
    </source>
</evidence>
<evidence type="ECO:0000256" key="4">
    <source>
        <dbReference type="ARBA" id="ARBA00022781"/>
    </source>
</evidence>
<evidence type="ECO:0000256" key="2">
    <source>
        <dbReference type="ARBA" id="ARBA00007046"/>
    </source>
</evidence>
<dbReference type="GO" id="GO:0046933">
    <property type="term" value="F:proton-transporting ATP synthase activity, rotational mechanism"/>
    <property type="evidence" value="ECO:0007669"/>
    <property type="project" value="InterPro"/>
</dbReference>
<gene>
    <name evidence="10" type="ORF">DSTB1V02_LOCUS15197</name>
</gene>
<evidence type="ECO:0000256" key="7">
    <source>
        <dbReference type="ARBA" id="ARBA00023310"/>
    </source>
</evidence>
<keyword evidence="3" id="KW-0813">Transport</keyword>
<proteinExistence type="inferred from homology"/>
<dbReference type="SUPFAM" id="SSF81573">
    <property type="entry name" value="F1F0 ATP synthase subunit B, membrane domain"/>
    <property type="match status" value="1"/>
</dbReference>
<evidence type="ECO:0000256" key="1">
    <source>
        <dbReference type="ARBA" id="ARBA00004236"/>
    </source>
</evidence>
<dbReference type="InterPro" id="IPR026015">
    <property type="entry name" value="ATP_synth_OSCP/delta_N_sf"/>
</dbReference>
<dbReference type="PRINTS" id="PR00125">
    <property type="entry name" value="ATPASEDELTA"/>
</dbReference>
<keyword evidence="6" id="KW-0472">Membrane</keyword>
<feature type="coiled-coil region" evidence="9">
    <location>
        <begin position="5"/>
        <end position="33"/>
    </location>
</feature>
<dbReference type="AlphaFoldDB" id="A0A7R9AJZ5"/>
<dbReference type="SUPFAM" id="SSF47928">
    <property type="entry name" value="N-terminal domain of the delta subunit of the F1F0-ATP synthase"/>
    <property type="match status" value="1"/>
</dbReference>
<dbReference type="EMBL" id="CAJPEV010027650">
    <property type="protein sequence ID" value="CAG0908861.1"/>
    <property type="molecule type" value="Genomic_DNA"/>
</dbReference>
<reference evidence="10" key="1">
    <citation type="submission" date="2020-11" db="EMBL/GenBank/DDBJ databases">
        <authorList>
            <person name="Tran Van P."/>
        </authorList>
    </citation>
    <scope>NUCLEOTIDE SEQUENCE</scope>
</reference>
<dbReference type="InterPro" id="IPR000711">
    <property type="entry name" value="ATPase_OSCP/dsu"/>
</dbReference>
<keyword evidence="4" id="KW-0375">Hydrogen ion transport</keyword>
<dbReference type="OrthoDB" id="1262810at2759"/>
<evidence type="ECO:0000256" key="5">
    <source>
        <dbReference type="ARBA" id="ARBA00023065"/>
    </source>
</evidence>
<dbReference type="EMBL" id="LR927168">
    <property type="protein sequence ID" value="CAD7255452.1"/>
    <property type="molecule type" value="Genomic_DNA"/>
</dbReference>
<dbReference type="Gene3D" id="1.10.520.20">
    <property type="entry name" value="N-terminal domain of the delta subunit of the F1F0-ATP synthase"/>
    <property type="match status" value="1"/>
</dbReference>
<dbReference type="Proteomes" id="UP000677054">
    <property type="component" value="Unassembled WGS sequence"/>
</dbReference>
<keyword evidence="5" id="KW-0406">Ion transport</keyword>